<protein>
    <submittedName>
        <fullName evidence="1">Uncharacterized protein</fullName>
    </submittedName>
</protein>
<comment type="caution">
    <text evidence="1">The sequence shown here is derived from an EMBL/GenBank/DDBJ whole genome shotgun (WGS) entry which is preliminary data.</text>
</comment>
<reference evidence="1 2" key="1">
    <citation type="submission" date="2019-03" db="EMBL/GenBank/DDBJ databases">
        <title>First draft genome of Liparis tanakae, snailfish: a comprehensive survey of snailfish specific genes.</title>
        <authorList>
            <person name="Kim W."/>
            <person name="Song I."/>
            <person name="Jeong J.-H."/>
            <person name="Kim D."/>
            <person name="Kim S."/>
            <person name="Ryu S."/>
            <person name="Song J.Y."/>
            <person name="Lee S.K."/>
        </authorList>
    </citation>
    <scope>NUCLEOTIDE SEQUENCE [LARGE SCALE GENOMIC DNA]</scope>
    <source>
        <tissue evidence="1">Muscle</tissue>
    </source>
</reference>
<dbReference type="Proteomes" id="UP000314294">
    <property type="component" value="Unassembled WGS sequence"/>
</dbReference>
<evidence type="ECO:0000313" key="1">
    <source>
        <dbReference type="EMBL" id="TNN29568.1"/>
    </source>
</evidence>
<gene>
    <name evidence="1" type="ORF">EYF80_060286</name>
</gene>
<keyword evidence="2" id="KW-1185">Reference proteome</keyword>
<dbReference type="AlphaFoldDB" id="A0A4Z2ELF5"/>
<dbReference type="EMBL" id="SRLO01005487">
    <property type="protein sequence ID" value="TNN29568.1"/>
    <property type="molecule type" value="Genomic_DNA"/>
</dbReference>
<evidence type="ECO:0000313" key="2">
    <source>
        <dbReference type="Proteomes" id="UP000314294"/>
    </source>
</evidence>
<sequence>MDVIWESRLNSLRPDGHMSLAAPPLPLWLRCSDALAVYWQSGGDGDLSTRQGGKGDDHAPLA</sequence>
<accession>A0A4Z2ELF5</accession>
<organism evidence="1 2">
    <name type="scientific">Liparis tanakae</name>
    <name type="common">Tanaka's snailfish</name>
    <dbReference type="NCBI Taxonomy" id="230148"/>
    <lineage>
        <taxon>Eukaryota</taxon>
        <taxon>Metazoa</taxon>
        <taxon>Chordata</taxon>
        <taxon>Craniata</taxon>
        <taxon>Vertebrata</taxon>
        <taxon>Euteleostomi</taxon>
        <taxon>Actinopterygii</taxon>
        <taxon>Neopterygii</taxon>
        <taxon>Teleostei</taxon>
        <taxon>Neoteleostei</taxon>
        <taxon>Acanthomorphata</taxon>
        <taxon>Eupercaria</taxon>
        <taxon>Perciformes</taxon>
        <taxon>Cottioidei</taxon>
        <taxon>Cottales</taxon>
        <taxon>Liparidae</taxon>
        <taxon>Liparis</taxon>
    </lineage>
</organism>
<proteinExistence type="predicted"/>
<name>A0A4Z2ELF5_9TELE</name>